<dbReference type="Pfam" id="PF08546">
    <property type="entry name" value="ApbA_C"/>
    <property type="match status" value="1"/>
</dbReference>
<dbReference type="InterPro" id="IPR008927">
    <property type="entry name" value="6-PGluconate_DH-like_C_sf"/>
</dbReference>
<dbReference type="InterPro" id="IPR051402">
    <property type="entry name" value="KPR-Related"/>
</dbReference>
<dbReference type="InterPro" id="IPR003710">
    <property type="entry name" value="ApbA"/>
</dbReference>
<comment type="catalytic activity">
    <reaction evidence="9 10">
        <text>(R)-pantoate + NADP(+) = 2-dehydropantoate + NADPH + H(+)</text>
        <dbReference type="Rhea" id="RHEA:16233"/>
        <dbReference type="ChEBI" id="CHEBI:11561"/>
        <dbReference type="ChEBI" id="CHEBI:15378"/>
        <dbReference type="ChEBI" id="CHEBI:15980"/>
        <dbReference type="ChEBI" id="CHEBI:57783"/>
        <dbReference type="ChEBI" id="CHEBI:58349"/>
        <dbReference type="EC" id="1.1.1.169"/>
    </reaction>
</comment>
<name>A0ABX5MFD0_9BURK</name>
<feature type="domain" description="Ketopantoate reductase N-terminal" evidence="11">
    <location>
        <begin position="14"/>
        <end position="160"/>
    </location>
</feature>
<keyword evidence="6 10" id="KW-0521">NADP</keyword>
<evidence type="ECO:0000259" key="11">
    <source>
        <dbReference type="Pfam" id="PF02558"/>
    </source>
</evidence>
<keyword evidence="14" id="KW-1185">Reference proteome</keyword>
<evidence type="ECO:0000259" key="12">
    <source>
        <dbReference type="Pfam" id="PF08546"/>
    </source>
</evidence>
<evidence type="ECO:0000256" key="8">
    <source>
        <dbReference type="ARBA" id="ARBA00032024"/>
    </source>
</evidence>
<evidence type="ECO:0000256" key="4">
    <source>
        <dbReference type="ARBA" id="ARBA00019465"/>
    </source>
</evidence>
<dbReference type="PANTHER" id="PTHR21708:SF26">
    <property type="entry name" value="2-DEHYDROPANTOATE 2-REDUCTASE"/>
    <property type="match status" value="1"/>
</dbReference>
<dbReference type="GeneID" id="61308450"/>
<dbReference type="InterPro" id="IPR013752">
    <property type="entry name" value="KPA_reductase"/>
</dbReference>
<comment type="caution">
    <text evidence="13">The sequence shown here is derived from an EMBL/GenBank/DDBJ whole genome shotgun (WGS) entry which is preliminary data.</text>
</comment>
<dbReference type="InterPro" id="IPR036291">
    <property type="entry name" value="NAD(P)-bd_dom_sf"/>
</dbReference>
<evidence type="ECO:0000256" key="3">
    <source>
        <dbReference type="ARBA" id="ARBA00013014"/>
    </source>
</evidence>
<gene>
    <name evidence="13" type="ORF">C7400_14220</name>
</gene>
<dbReference type="InterPro" id="IPR013332">
    <property type="entry name" value="KPR_N"/>
</dbReference>
<organism evidence="13 14">
    <name type="scientific">Paraburkholderia tropica</name>
    <dbReference type="NCBI Taxonomy" id="92647"/>
    <lineage>
        <taxon>Bacteria</taxon>
        <taxon>Pseudomonadati</taxon>
        <taxon>Pseudomonadota</taxon>
        <taxon>Betaproteobacteria</taxon>
        <taxon>Burkholderiales</taxon>
        <taxon>Burkholderiaceae</taxon>
        <taxon>Paraburkholderia</taxon>
    </lineage>
</organism>
<keyword evidence="7 10" id="KW-0560">Oxidoreductase</keyword>
<evidence type="ECO:0000256" key="1">
    <source>
        <dbReference type="ARBA" id="ARBA00004994"/>
    </source>
</evidence>
<evidence type="ECO:0000256" key="6">
    <source>
        <dbReference type="ARBA" id="ARBA00022857"/>
    </source>
</evidence>
<evidence type="ECO:0000256" key="10">
    <source>
        <dbReference type="RuleBase" id="RU362068"/>
    </source>
</evidence>
<evidence type="ECO:0000256" key="9">
    <source>
        <dbReference type="ARBA" id="ARBA00048793"/>
    </source>
</evidence>
<dbReference type="SUPFAM" id="SSF51735">
    <property type="entry name" value="NAD(P)-binding Rossmann-fold domains"/>
    <property type="match status" value="1"/>
</dbReference>
<dbReference type="Gene3D" id="1.10.1040.10">
    <property type="entry name" value="N-(1-d-carboxylethyl)-l-norvaline Dehydrogenase, domain 2"/>
    <property type="match status" value="1"/>
</dbReference>
<evidence type="ECO:0000256" key="5">
    <source>
        <dbReference type="ARBA" id="ARBA00022655"/>
    </source>
</evidence>
<dbReference type="PANTHER" id="PTHR21708">
    <property type="entry name" value="PROBABLE 2-DEHYDROPANTOATE 2-REDUCTASE"/>
    <property type="match status" value="1"/>
</dbReference>
<comment type="similarity">
    <text evidence="2 10">Belongs to the ketopantoate reductase family.</text>
</comment>
<comment type="pathway">
    <text evidence="1 10">Cofactor biosynthesis; (R)-pantothenate biosynthesis; (R)-pantoate from 3-methyl-2-oxobutanoate: step 2/2.</text>
</comment>
<keyword evidence="5 10" id="KW-0566">Pantothenate biosynthesis</keyword>
<proteinExistence type="inferred from homology"/>
<feature type="domain" description="Ketopantoate reductase C-terminal" evidence="12">
    <location>
        <begin position="189"/>
        <end position="311"/>
    </location>
</feature>
<reference evidence="13 14" key="1">
    <citation type="submission" date="2018-05" db="EMBL/GenBank/DDBJ databases">
        <title>Genomic Encyclopedia of Type Strains, Phase IV (KMG-V): Genome sequencing to study the core and pangenomes of soil and plant-associated prokaryotes.</title>
        <authorList>
            <person name="Whitman W."/>
        </authorList>
    </citation>
    <scope>NUCLEOTIDE SEQUENCE [LARGE SCALE GENOMIC DNA]</scope>
    <source>
        <strain evidence="13 14">SIr-6563</strain>
    </source>
</reference>
<evidence type="ECO:0000313" key="13">
    <source>
        <dbReference type="EMBL" id="PXX05271.1"/>
    </source>
</evidence>
<dbReference type="Pfam" id="PF02558">
    <property type="entry name" value="ApbA"/>
    <property type="match status" value="1"/>
</dbReference>
<dbReference type="Gene3D" id="3.40.50.720">
    <property type="entry name" value="NAD(P)-binding Rossmann-like Domain"/>
    <property type="match status" value="1"/>
</dbReference>
<comment type="function">
    <text evidence="10">Catalyzes the NADPH-dependent reduction of ketopantoate into pantoic acid.</text>
</comment>
<sequence length="318" mass="34284">MADNMSNRHERLRVLILGAGALGGYYGSRLIQAGADVTFLVRPRRAEALMRDGLRVSSSLGDFSSAVRTVAADAVRPGYDLVLLTCKAYDLDDALNSLAPALAGAAGILPLLNGMAVYDTLDRRYGRARVLGGVSYIAASSAEDGSIVHMGNQDKLIVGARHPSQRDLVGQLHAAFAATSGLRVLSERVDADLWQKWVMLSSGAAATCLMRGRLCDILRTSDGKNLISALIEECVTVSRAEGFDLSPQVVDGVRRFLLDAESTWAASMMRDIARLSPRIESEAIVGDMIARAARHQIDTPYLRVAYAHLQTYVLHSAN</sequence>
<dbReference type="EC" id="1.1.1.169" evidence="3 10"/>
<evidence type="ECO:0000256" key="2">
    <source>
        <dbReference type="ARBA" id="ARBA00007870"/>
    </source>
</evidence>
<dbReference type="SUPFAM" id="SSF48179">
    <property type="entry name" value="6-phosphogluconate dehydrogenase C-terminal domain-like"/>
    <property type="match status" value="1"/>
</dbReference>
<accession>A0ABX5MFD0</accession>
<evidence type="ECO:0000256" key="7">
    <source>
        <dbReference type="ARBA" id="ARBA00023002"/>
    </source>
</evidence>
<dbReference type="InterPro" id="IPR013328">
    <property type="entry name" value="6PGD_dom2"/>
</dbReference>
<dbReference type="Proteomes" id="UP000247515">
    <property type="component" value="Unassembled WGS sequence"/>
</dbReference>
<dbReference type="NCBIfam" id="TIGR00745">
    <property type="entry name" value="apbA_panE"/>
    <property type="match status" value="1"/>
</dbReference>
<evidence type="ECO:0000313" key="14">
    <source>
        <dbReference type="Proteomes" id="UP000247515"/>
    </source>
</evidence>
<dbReference type="EMBL" id="QJJV01000042">
    <property type="protein sequence ID" value="PXX05271.1"/>
    <property type="molecule type" value="Genomic_DNA"/>
</dbReference>
<protein>
    <recommendedName>
        <fullName evidence="4 10">2-dehydropantoate 2-reductase</fullName>
        <ecNumber evidence="3 10">1.1.1.169</ecNumber>
    </recommendedName>
    <alternativeName>
        <fullName evidence="8 10">Ketopantoate reductase</fullName>
    </alternativeName>
</protein>
<dbReference type="RefSeq" id="WP_237182053.1">
    <property type="nucleotide sequence ID" value="NZ_CAJMYJ010000047.1"/>
</dbReference>